<dbReference type="GO" id="GO:0004553">
    <property type="term" value="F:hydrolase activity, hydrolyzing O-glycosyl compounds"/>
    <property type="evidence" value="ECO:0007669"/>
    <property type="project" value="InterPro"/>
</dbReference>
<feature type="chain" id="PRO_5040946275" evidence="3">
    <location>
        <begin position="26"/>
        <end position="912"/>
    </location>
</feature>
<dbReference type="SUPFAM" id="SSF102588">
    <property type="entry name" value="LmbE-like"/>
    <property type="match status" value="1"/>
</dbReference>
<evidence type="ECO:0000256" key="2">
    <source>
        <dbReference type="SAM" id="MobiDB-lite"/>
    </source>
</evidence>
<gene>
    <name evidence="6" type="ORF">ADL17_04535</name>
</gene>
<proteinExistence type="predicted"/>
<dbReference type="GO" id="GO:0016811">
    <property type="term" value="F:hydrolase activity, acting on carbon-nitrogen (but not peptide) bonds, in linear amides"/>
    <property type="evidence" value="ECO:0007669"/>
    <property type="project" value="TreeGrafter"/>
</dbReference>
<dbReference type="RefSeq" id="WP_043719704.1">
    <property type="nucleotide sequence ID" value="NZ_LMWI01000001.1"/>
</dbReference>
<dbReference type="Gene3D" id="3.40.50.10320">
    <property type="entry name" value="LmbE-like"/>
    <property type="match status" value="1"/>
</dbReference>
<reference evidence="6 7" key="1">
    <citation type="submission" date="2015-10" db="EMBL/GenBank/DDBJ databases">
        <authorList>
            <person name="Ju K.-S."/>
            <person name="Doroghazi J.R."/>
            <person name="Metcalf W.W."/>
        </authorList>
    </citation>
    <scope>NUCLEOTIDE SEQUENCE [LARGE SCALE GENOMIC DNA]</scope>
    <source>
        <strain evidence="6 7">NRRL B-24793</strain>
    </source>
</reference>
<evidence type="ECO:0000313" key="6">
    <source>
        <dbReference type="EMBL" id="KUJ48330.1"/>
    </source>
</evidence>
<feature type="signal peptide" evidence="3">
    <location>
        <begin position="1"/>
        <end position="25"/>
    </location>
</feature>
<evidence type="ECO:0000313" key="7">
    <source>
        <dbReference type="Proteomes" id="UP000053246"/>
    </source>
</evidence>
<evidence type="ECO:0000256" key="1">
    <source>
        <dbReference type="ARBA" id="ARBA00022833"/>
    </source>
</evidence>
<dbReference type="GO" id="GO:0016137">
    <property type="term" value="P:glycoside metabolic process"/>
    <property type="evidence" value="ECO:0007669"/>
    <property type="project" value="UniProtKB-ARBA"/>
</dbReference>
<keyword evidence="1" id="KW-0862">Zinc</keyword>
<organism evidence="6 7">
    <name type="scientific">Micromonospora maris</name>
    <dbReference type="NCBI Taxonomy" id="1003110"/>
    <lineage>
        <taxon>Bacteria</taxon>
        <taxon>Bacillati</taxon>
        <taxon>Actinomycetota</taxon>
        <taxon>Actinomycetes</taxon>
        <taxon>Micromonosporales</taxon>
        <taxon>Micromonosporaceae</taxon>
        <taxon>Micromonospora</taxon>
    </lineage>
</organism>
<keyword evidence="3" id="KW-0732">Signal</keyword>
<evidence type="ECO:0000256" key="3">
    <source>
        <dbReference type="SAM" id="SignalP"/>
    </source>
</evidence>
<accession>A0A9X0LFG4</accession>
<evidence type="ECO:0000259" key="5">
    <source>
        <dbReference type="Pfam" id="PF10633"/>
    </source>
</evidence>
<dbReference type="Pfam" id="PF10633">
    <property type="entry name" value="NPCBM_assoc"/>
    <property type="match status" value="1"/>
</dbReference>
<dbReference type="Pfam" id="PF02585">
    <property type="entry name" value="PIG-L"/>
    <property type="match status" value="1"/>
</dbReference>
<sequence>MRWRTPATIAMCGLLSLGLAAPVQAHGKGSSPKHPSPPKAQPKGPDKKSDKPIDLDIMFIGAHPDDEAGQLGMLGYWNEYHGMKAGVITTTRGEGGGNATGFEEGPELGILREAEERRAVGYAGIEHIYNLDALDFWYTASAPLTAEVWGYDETLSRIVRVLRTTKPEVILTMNPSATQGNHGNHQEAAMLAVDAFYAAADPKKFPEQITKEGLEPWRVSRIFQTGGSGSGNMGPSCETSFTPAEASNVIFGTWQGYESARHDGNRWNTVTTWARREYVSQGWGNSAFPTTNPDNIGCNRLTLIDTRTPYPDPNVGAGTGALQGATLRAPGGLPLGTEIHVRPQKWEVLAGKSIKVDTVLYATQDIKGANVSLQVPAGWRVSGNGNVGTLKKGKAVVKSFTVTPPAQLPVGTRFKIEATMTSSKDGSGTSSARVQATAPVRGTLEPLEEIADFRAWTEQKKVKQLDALIESLLNIPSGKSRSVRVDLTNHSDTVQSGTVRLNLPAGFSANPQQLPYSGLQPGARSSVTFTVTNTDATLPTANRAPDNGAYRLEIETSYNGGSATEPGAFNLVPTTVIPKATTAPAVDGHGHSHEYTGEVIDISTRWEGTATTAADISGTAQLTHTDDALYAIFNITDDVLGRFLLPEDCKRPRRADAVEFGIDPRGNSANTSTVFNVALFPATDDPANGNPPCFARERDNHQGGPETAPGLEVASVLTGTGYQIEVKVPFSVLPDTIDPTNMGMNILVNDSDTQDLSTQTRIGWSTWSGVRADPWRWGVATLPGLPARPAAPKAPIMPDTAAQSVKSPQTILQSASDGVAPGGYAALDEKILKIKKVTKSSSKVSVELKVKKSGVARVFIWDGERVVAQTEVSLNKDRTLVLPLNGALPAGSSLLVSYERDGATLGLAHTLK</sequence>
<evidence type="ECO:0000259" key="4">
    <source>
        <dbReference type="Pfam" id="PF06452"/>
    </source>
</evidence>
<dbReference type="InterPro" id="IPR010502">
    <property type="entry name" value="Carb-bd_dom_fam9"/>
</dbReference>
<dbReference type="InterPro" id="IPR003737">
    <property type="entry name" value="GlcNAc_PI_deacetylase-related"/>
</dbReference>
<dbReference type="Gene3D" id="2.60.40.1190">
    <property type="match status" value="1"/>
</dbReference>
<feature type="domain" description="Carbohydrate-binding" evidence="4">
    <location>
        <begin position="587"/>
        <end position="783"/>
    </location>
</feature>
<dbReference type="GO" id="GO:0016052">
    <property type="term" value="P:carbohydrate catabolic process"/>
    <property type="evidence" value="ECO:0007669"/>
    <property type="project" value="InterPro"/>
</dbReference>
<protein>
    <submittedName>
        <fullName evidence="6">GlcNAc-PI de-N-acetylase</fullName>
    </submittedName>
</protein>
<dbReference type="SUPFAM" id="SSF49344">
    <property type="entry name" value="CBD9-like"/>
    <property type="match status" value="1"/>
</dbReference>
<keyword evidence="7" id="KW-1185">Reference proteome</keyword>
<dbReference type="EMBL" id="LMWI01000001">
    <property type="protein sequence ID" value="KUJ48330.1"/>
    <property type="molecule type" value="Genomic_DNA"/>
</dbReference>
<dbReference type="Proteomes" id="UP000053246">
    <property type="component" value="Unassembled WGS sequence"/>
</dbReference>
<dbReference type="PANTHER" id="PTHR12993:SF11">
    <property type="entry name" value="N-ACETYLGLUCOSAMINYL-PHOSPHATIDYLINOSITOL DE-N-ACETYLASE"/>
    <property type="match status" value="1"/>
</dbReference>
<comment type="caution">
    <text evidence="6">The sequence shown here is derived from an EMBL/GenBank/DDBJ whole genome shotgun (WGS) entry which is preliminary data.</text>
</comment>
<feature type="domain" description="Alpha-galactosidase NEW3" evidence="5">
    <location>
        <begin position="361"/>
        <end position="413"/>
    </location>
</feature>
<dbReference type="AlphaFoldDB" id="A0A9X0LFG4"/>
<dbReference type="PANTHER" id="PTHR12993">
    <property type="entry name" value="N-ACETYLGLUCOSAMINYL-PHOSPHATIDYLINOSITOL DE-N-ACETYLASE-RELATED"/>
    <property type="match status" value="1"/>
</dbReference>
<dbReference type="GO" id="GO:0030246">
    <property type="term" value="F:carbohydrate binding"/>
    <property type="evidence" value="ECO:0007669"/>
    <property type="project" value="InterPro"/>
</dbReference>
<feature type="region of interest" description="Disordered" evidence="2">
    <location>
        <begin position="24"/>
        <end position="49"/>
    </location>
</feature>
<dbReference type="InterPro" id="IPR018905">
    <property type="entry name" value="A-galactase_NEW3"/>
</dbReference>
<name>A0A9X0LFG4_9ACTN</name>
<dbReference type="InterPro" id="IPR024078">
    <property type="entry name" value="LmbE-like_dom_sf"/>
</dbReference>
<dbReference type="Pfam" id="PF06452">
    <property type="entry name" value="CBM9_1"/>
    <property type="match status" value="1"/>
</dbReference>